<evidence type="ECO:0000256" key="7">
    <source>
        <dbReference type="ARBA" id="ARBA00023136"/>
    </source>
</evidence>
<evidence type="ECO:0000259" key="12">
    <source>
        <dbReference type="PROSITE" id="PS50922"/>
    </source>
</evidence>
<feature type="transmembrane region" description="Helical" evidence="11">
    <location>
        <begin position="174"/>
        <end position="191"/>
    </location>
</feature>
<comment type="subcellular location">
    <subcellularLocation>
        <location evidence="1">Endoplasmic reticulum membrane</location>
        <topology evidence="1">Multi-pass membrane protein</topology>
    </subcellularLocation>
</comment>
<evidence type="ECO:0000313" key="14">
    <source>
        <dbReference type="Proteomes" id="UP000307440"/>
    </source>
</evidence>
<keyword evidence="5" id="KW-0256">Endoplasmic reticulum</keyword>
<organism evidence="13 14">
    <name type="scientific">Coprinopsis marcescibilis</name>
    <name type="common">Agaric fungus</name>
    <name type="synonym">Psathyrella marcescibilis</name>
    <dbReference type="NCBI Taxonomy" id="230819"/>
    <lineage>
        <taxon>Eukaryota</taxon>
        <taxon>Fungi</taxon>
        <taxon>Dikarya</taxon>
        <taxon>Basidiomycota</taxon>
        <taxon>Agaricomycotina</taxon>
        <taxon>Agaricomycetes</taxon>
        <taxon>Agaricomycetidae</taxon>
        <taxon>Agaricales</taxon>
        <taxon>Agaricineae</taxon>
        <taxon>Psathyrellaceae</taxon>
        <taxon>Coprinopsis</taxon>
    </lineage>
</organism>
<keyword evidence="7 9" id="KW-0472">Membrane</keyword>
<feature type="transmembrane region" description="Helical" evidence="11">
    <location>
        <begin position="300"/>
        <end position="319"/>
    </location>
</feature>
<accession>A0A5C3KRQ0</accession>
<dbReference type="OrthoDB" id="3053196at2759"/>
<keyword evidence="8" id="KW-0325">Glycoprotein</keyword>
<sequence length="406" mass="47595">MSGESKTARRTAGRPRKLSTAILETDRNHHLTGPFEPQTPLGPLTPDRPNPPPFPTKQAPVHGLLAWAIKPSSALKVLCIPIVLFYNWELVARYVSTPIPNPFGHFFLISGYVQNSKPDDPRYSKSWWDLAFLAYYIVFFSFLRQSIAVKLAHPVARYFGLRKEAKIDRFGEQAYALVYFAIAGAWGYRVMSQLPTFWYKTEHFWLDYPQWAITPELKCYYLMQWAYWWQQFLVLVLGLEKPRKDYWELVAHHFVTIWLIFWGYVFNMTWLGMAVYMSMDIPDAFLALSKLLNYIQYTRAKVVAFVVFMGVWTYFRHYINLRIIWSVVFEPALAPKSARRLAISEGLFLPQYLELAIAASLSLLQILNVFWYYLMWKILIKAVFTREVDDDRSDDEGDDEEPLKKE</sequence>
<feature type="transmembrane region" description="Helical" evidence="11">
    <location>
        <begin position="64"/>
        <end position="86"/>
    </location>
</feature>
<evidence type="ECO:0000256" key="5">
    <source>
        <dbReference type="ARBA" id="ARBA00022824"/>
    </source>
</evidence>
<dbReference type="InterPro" id="IPR006634">
    <property type="entry name" value="TLC-dom"/>
</dbReference>
<evidence type="ECO:0000256" key="2">
    <source>
        <dbReference type="ARBA" id="ARBA00009808"/>
    </source>
</evidence>
<gene>
    <name evidence="13" type="ORF">FA15DRAFT_670626</name>
</gene>
<feature type="transmembrane region" description="Helical" evidence="11">
    <location>
        <begin position="355"/>
        <end position="374"/>
    </location>
</feature>
<dbReference type="Proteomes" id="UP000307440">
    <property type="component" value="Unassembled WGS sequence"/>
</dbReference>
<evidence type="ECO:0000256" key="3">
    <source>
        <dbReference type="ARBA" id="ARBA00022679"/>
    </source>
</evidence>
<dbReference type="PANTHER" id="PTHR12560:SF11">
    <property type="entry name" value="CERAMIDE SYNTHASE LAC1-RELATED"/>
    <property type="match status" value="1"/>
</dbReference>
<dbReference type="PANTHER" id="PTHR12560">
    <property type="entry name" value="LONGEVITY ASSURANCE FACTOR 1 LAG1"/>
    <property type="match status" value="1"/>
</dbReference>
<dbReference type="InterPro" id="IPR016439">
    <property type="entry name" value="Lag1/Lac1-like"/>
</dbReference>
<dbReference type="STRING" id="230819.A0A5C3KRQ0"/>
<proteinExistence type="inferred from homology"/>
<dbReference type="SMART" id="SM00724">
    <property type="entry name" value="TLC"/>
    <property type="match status" value="1"/>
</dbReference>
<dbReference type="Pfam" id="PF03798">
    <property type="entry name" value="TRAM_LAG1_CLN8"/>
    <property type="match status" value="1"/>
</dbReference>
<evidence type="ECO:0000256" key="10">
    <source>
        <dbReference type="SAM" id="MobiDB-lite"/>
    </source>
</evidence>
<feature type="region of interest" description="Disordered" evidence="10">
    <location>
        <begin position="1"/>
        <end position="55"/>
    </location>
</feature>
<dbReference type="GO" id="GO:0046513">
    <property type="term" value="P:ceramide biosynthetic process"/>
    <property type="evidence" value="ECO:0007669"/>
    <property type="project" value="InterPro"/>
</dbReference>
<evidence type="ECO:0000256" key="9">
    <source>
        <dbReference type="PROSITE-ProRule" id="PRU00205"/>
    </source>
</evidence>
<keyword evidence="4 9" id="KW-0812">Transmembrane</keyword>
<protein>
    <submittedName>
        <fullName evidence="13">Longevity assurance proteins LAG1/LAC1</fullName>
    </submittedName>
</protein>
<keyword evidence="6 11" id="KW-1133">Transmembrane helix</keyword>
<keyword evidence="14" id="KW-1185">Reference proteome</keyword>
<name>A0A5C3KRQ0_COPMA</name>
<dbReference type="AlphaFoldDB" id="A0A5C3KRQ0"/>
<evidence type="ECO:0000256" key="1">
    <source>
        <dbReference type="ARBA" id="ARBA00004477"/>
    </source>
</evidence>
<comment type="similarity">
    <text evidence="2">Belongs to the sphingosine N-acyltransferase family.</text>
</comment>
<reference evidence="13 14" key="1">
    <citation type="journal article" date="2019" name="Nat. Ecol. Evol.">
        <title>Megaphylogeny resolves global patterns of mushroom evolution.</title>
        <authorList>
            <person name="Varga T."/>
            <person name="Krizsan K."/>
            <person name="Foldi C."/>
            <person name="Dima B."/>
            <person name="Sanchez-Garcia M."/>
            <person name="Sanchez-Ramirez S."/>
            <person name="Szollosi G.J."/>
            <person name="Szarkandi J.G."/>
            <person name="Papp V."/>
            <person name="Albert L."/>
            <person name="Andreopoulos W."/>
            <person name="Angelini C."/>
            <person name="Antonin V."/>
            <person name="Barry K.W."/>
            <person name="Bougher N.L."/>
            <person name="Buchanan P."/>
            <person name="Buyck B."/>
            <person name="Bense V."/>
            <person name="Catcheside P."/>
            <person name="Chovatia M."/>
            <person name="Cooper J."/>
            <person name="Damon W."/>
            <person name="Desjardin D."/>
            <person name="Finy P."/>
            <person name="Geml J."/>
            <person name="Haridas S."/>
            <person name="Hughes K."/>
            <person name="Justo A."/>
            <person name="Karasinski D."/>
            <person name="Kautmanova I."/>
            <person name="Kiss B."/>
            <person name="Kocsube S."/>
            <person name="Kotiranta H."/>
            <person name="LaButti K.M."/>
            <person name="Lechner B.E."/>
            <person name="Liimatainen K."/>
            <person name="Lipzen A."/>
            <person name="Lukacs Z."/>
            <person name="Mihaltcheva S."/>
            <person name="Morgado L.N."/>
            <person name="Niskanen T."/>
            <person name="Noordeloos M.E."/>
            <person name="Ohm R.A."/>
            <person name="Ortiz-Santana B."/>
            <person name="Ovrebo C."/>
            <person name="Racz N."/>
            <person name="Riley R."/>
            <person name="Savchenko A."/>
            <person name="Shiryaev A."/>
            <person name="Soop K."/>
            <person name="Spirin V."/>
            <person name="Szebenyi C."/>
            <person name="Tomsovsky M."/>
            <person name="Tulloss R.E."/>
            <person name="Uehling J."/>
            <person name="Grigoriev I.V."/>
            <person name="Vagvolgyi C."/>
            <person name="Papp T."/>
            <person name="Martin F.M."/>
            <person name="Miettinen O."/>
            <person name="Hibbett D.S."/>
            <person name="Nagy L.G."/>
        </authorList>
    </citation>
    <scope>NUCLEOTIDE SEQUENCE [LARGE SCALE GENOMIC DNA]</scope>
    <source>
        <strain evidence="13 14">CBS 121175</strain>
    </source>
</reference>
<dbReference type="GO" id="GO:0050291">
    <property type="term" value="F:sphingosine N-acyltransferase activity"/>
    <property type="evidence" value="ECO:0007669"/>
    <property type="project" value="InterPro"/>
</dbReference>
<evidence type="ECO:0000256" key="4">
    <source>
        <dbReference type="ARBA" id="ARBA00022692"/>
    </source>
</evidence>
<dbReference type="GO" id="GO:0005789">
    <property type="term" value="C:endoplasmic reticulum membrane"/>
    <property type="evidence" value="ECO:0007669"/>
    <property type="project" value="UniProtKB-SubCell"/>
</dbReference>
<feature type="domain" description="TLC" evidence="12">
    <location>
        <begin position="165"/>
        <end position="384"/>
    </location>
</feature>
<evidence type="ECO:0000256" key="6">
    <source>
        <dbReference type="ARBA" id="ARBA00022989"/>
    </source>
</evidence>
<dbReference type="PROSITE" id="PS50922">
    <property type="entry name" value="TLC"/>
    <property type="match status" value="1"/>
</dbReference>
<keyword evidence="3" id="KW-0808">Transferase</keyword>
<evidence type="ECO:0000256" key="8">
    <source>
        <dbReference type="ARBA" id="ARBA00023180"/>
    </source>
</evidence>
<feature type="compositionally biased region" description="Basic residues" evidence="10">
    <location>
        <begin position="8"/>
        <end position="17"/>
    </location>
</feature>
<feature type="compositionally biased region" description="Pro residues" evidence="10">
    <location>
        <begin position="46"/>
        <end position="55"/>
    </location>
</feature>
<evidence type="ECO:0000313" key="13">
    <source>
        <dbReference type="EMBL" id="TFK23241.1"/>
    </source>
</evidence>
<dbReference type="EMBL" id="ML210222">
    <property type="protein sequence ID" value="TFK23241.1"/>
    <property type="molecule type" value="Genomic_DNA"/>
</dbReference>
<evidence type="ECO:0000256" key="11">
    <source>
        <dbReference type="SAM" id="Phobius"/>
    </source>
</evidence>